<dbReference type="EMBL" id="FUZF01000002">
    <property type="protein sequence ID" value="SKB47931.1"/>
    <property type="molecule type" value="Genomic_DNA"/>
</dbReference>
<name>A0A1T5BKV1_9SPHI</name>
<accession>A0A1T5BKV1</accession>
<dbReference type="Pfam" id="PF13480">
    <property type="entry name" value="Acetyltransf_6"/>
    <property type="match status" value="1"/>
</dbReference>
<protein>
    <submittedName>
        <fullName evidence="2">Acetyltransferase (GNAT) domain-containing protein</fullName>
    </submittedName>
</protein>
<keyword evidence="2" id="KW-0808">Transferase</keyword>
<dbReference type="InterPro" id="IPR016181">
    <property type="entry name" value="Acyl_CoA_acyltransferase"/>
</dbReference>
<reference evidence="3" key="1">
    <citation type="submission" date="2017-02" db="EMBL/GenBank/DDBJ databases">
        <authorList>
            <person name="Varghese N."/>
            <person name="Submissions S."/>
        </authorList>
    </citation>
    <scope>NUCLEOTIDE SEQUENCE [LARGE SCALE GENOMIC DNA]</scope>
    <source>
        <strain evidence="3">DSM 24091</strain>
    </source>
</reference>
<dbReference type="Gene3D" id="3.40.630.30">
    <property type="match status" value="1"/>
</dbReference>
<evidence type="ECO:0000313" key="3">
    <source>
        <dbReference type="Proteomes" id="UP000190150"/>
    </source>
</evidence>
<dbReference type="RefSeq" id="WP_079641607.1">
    <property type="nucleotide sequence ID" value="NZ_FUZF01000002.1"/>
</dbReference>
<dbReference type="InterPro" id="IPR050644">
    <property type="entry name" value="PG_Glycine_Bridge_Synth"/>
</dbReference>
<dbReference type="PANTHER" id="PTHR36174:SF1">
    <property type="entry name" value="LIPID II:GLYCINE GLYCYLTRANSFERASE"/>
    <property type="match status" value="1"/>
</dbReference>
<organism evidence="2 3">
    <name type="scientific">Sphingobacterium nematocida</name>
    <dbReference type="NCBI Taxonomy" id="1513896"/>
    <lineage>
        <taxon>Bacteria</taxon>
        <taxon>Pseudomonadati</taxon>
        <taxon>Bacteroidota</taxon>
        <taxon>Sphingobacteriia</taxon>
        <taxon>Sphingobacteriales</taxon>
        <taxon>Sphingobacteriaceae</taxon>
        <taxon>Sphingobacterium</taxon>
    </lineage>
</organism>
<evidence type="ECO:0000259" key="1">
    <source>
        <dbReference type="Pfam" id="PF13480"/>
    </source>
</evidence>
<dbReference type="Proteomes" id="UP000190150">
    <property type="component" value="Unassembled WGS sequence"/>
</dbReference>
<dbReference type="STRING" id="1513896.SAMN05660841_00776"/>
<gene>
    <name evidence="2" type="ORF">SAMN05660841_00776</name>
</gene>
<dbReference type="SUPFAM" id="SSF55729">
    <property type="entry name" value="Acyl-CoA N-acyltransferases (Nat)"/>
    <property type="match status" value="1"/>
</dbReference>
<feature type="domain" description="BioF2-like acetyltransferase" evidence="1">
    <location>
        <begin position="153"/>
        <end position="283"/>
    </location>
</feature>
<dbReference type="GO" id="GO:0016740">
    <property type="term" value="F:transferase activity"/>
    <property type="evidence" value="ECO:0007669"/>
    <property type="project" value="UniProtKB-KW"/>
</dbReference>
<evidence type="ECO:0000313" key="2">
    <source>
        <dbReference type="EMBL" id="SKB47931.1"/>
    </source>
</evidence>
<dbReference type="AlphaFoldDB" id="A0A1T5BKV1"/>
<proteinExistence type="predicted"/>
<dbReference type="OrthoDB" id="9785911at2"/>
<dbReference type="InterPro" id="IPR038740">
    <property type="entry name" value="BioF2-like_GNAT_dom"/>
</dbReference>
<dbReference type="PANTHER" id="PTHR36174">
    <property type="entry name" value="LIPID II:GLYCINE GLYCYLTRANSFERASE"/>
    <property type="match status" value="1"/>
</dbReference>
<keyword evidence="3" id="KW-1185">Reference proteome</keyword>
<sequence>MIKLLTLNERNEWNSYVNRSFVHDFYHTWHYHSLDNSGNPILLIYEEGEDFIAFPFLKRVIPDSPFFDLSSVYGYPGPIASKKFEQLNEGLIDNFKKSFLKFLKNEQIVSVFSRLHPFFDQYILMKEFEGVHENGLTVALDLNLPLDVQRKKYDRSTSRSIKRCRDKGYFVKESKRPEDIDIFIDIYTENMRRIGSTEYYLFDKQYFTDLIHSNEFDCRLLLVYLGDEITCATIISFSHGIIQAHLVATKASYLNQSPAKFLVDEITIIGRERGMKFFHLGGGLGFKEDSLFRWKSAFSDLFLNYKSFRFIANRKAYNYLLDKRGVDKKIAIDYFPLYRAFIALFSSLSFI</sequence>